<sequence>MSMVDFNELEEKFFLTLHEPSNLLLSMPAIHLFQDEQAIRLIDMYSPLIKTSERAVAAAFFCSWYGSVCAAMQDMLFHDHGAILDVSLSNLTIQLHDNSPYSSFSFKINEVRLITVPDRDDQEAWYIRMLHSYYSNQVRPLIVALSRLTQTNVNRLWGQIVNAIYAHIDEELKEITEESCKTRLLHEFELLTHHVDAQAFGLLRNPFERKPKFIESLANPNQMVKVKTACCLAYLLDAGFGYCYTCPRLKESDRALLRAKARC</sequence>
<gene>
    <name evidence="3" type="ORF">GCM10008018_42170</name>
</gene>
<protein>
    <recommendedName>
        <fullName evidence="5">Ferric siderophore reductase C-terminal domain-containing protein</fullName>
    </recommendedName>
</protein>
<dbReference type="Proteomes" id="UP000615455">
    <property type="component" value="Unassembled WGS sequence"/>
</dbReference>
<keyword evidence="4" id="KW-1185">Reference proteome</keyword>
<name>A0ABQ1EXX9_9BACL</name>
<feature type="domain" description="Aerobactin siderophore biosynthesis IucA/IucC-like C-terminal" evidence="1">
    <location>
        <begin position="76"/>
        <end position="180"/>
    </location>
</feature>
<evidence type="ECO:0000313" key="4">
    <source>
        <dbReference type="Proteomes" id="UP000615455"/>
    </source>
</evidence>
<dbReference type="EMBL" id="BMHE01000023">
    <property type="protein sequence ID" value="GFZ91409.1"/>
    <property type="molecule type" value="Genomic_DNA"/>
</dbReference>
<dbReference type="Pfam" id="PF06276">
    <property type="entry name" value="FhuF"/>
    <property type="match status" value="1"/>
</dbReference>
<accession>A0ABQ1EXX9</accession>
<dbReference type="Pfam" id="PF11575">
    <property type="entry name" value="FhuF_C"/>
    <property type="match status" value="1"/>
</dbReference>
<organism evidence="3 4">
    <name type="scientific">Paenibacillus marchantiophytorum</name>
    <dbReference type="NCBI Taxonomy" id="1619310"/>
    <lineage>
        <taxon>Bacteria</taxon>
        <taxon>Bacillati</taxon>
        <taxon>Bacillota</taxon>
        <taxon>Bacilli</taxon>
        <taxon>Bacillales</taxon>
        <taxon>Paenibacillaceae</taxon>
        <taxon>Paenibacillus</taxon>
    </lineage>
</organism>
<evidence type="ECO:0000259" key="1">
    <source>
        <dbReference type="Pfam" id="PF06276"/>
    </source>
</evidence>
<evidence type="ECO:0008006" key="5">
    <source>
        <dbReference type="Google" id="ProtNLM"/>
    </source>
</evidence>
<proteinExistence type="predicted"/>
<evidence type="ECO:0000259" key="2">
    <source>
        <dbReference type="Pfam" id="PF11575"/>
    </source>
</evidence>
<comment type="caution">
    <text evidence="3">The sequence shown here is derived from an EMBL/GenBank/DDBJ whole genome shotgun (WGS) entry which is preliminary data.</text>
</comment>
<dbReference type="InterPro" id="IPR024726">
    <property type="entry name" value="FhuF_C"/>
</dbReference>
<feature type="domain" description="Ferric siderophore reductase C-terminal" evidence="2">
    <location>
        <begin position="230"/>
        <end position="248"/>
    </location>
</feature>
<reference evidence="4" key="1">
    <citation type="journal article" date="2019" name="Int. J. Syst. Evol. Microbiol.">
        <title>The Global Catalogue of Microorganisms (GCM) 10K type strain sequencing project: providing services to taxonomists for standard genome sequencing and annotation.</title>
        <authorList>
            <consortium name="The Broad Institute Genomics Platform"/>
            <consortium name="The Broad Institute Genome Sequencing Center for Infectious Disease"/>
            <person name="Wu L."/>
            <person name="Ma J."/>
        </authorList>
    </citation>
    <scope>NUCLEOTIDE SEQUENCE [LARGE SCALE GENOMIC DNA]</scope>
    <source>
        <strain evidence="4">CGMCC 1.15043</strain>
    </source>
</reference>
<evidence type="ECO:0000313" key="3">
    <source>
        <dbReference type="EMBL" id="GFZ91409.1"/>
    </source>
</evidence>
<dbReference type="InterPro" id="IPR022770">
    <property type="entry name" value="IucA/IucC-like_C"/>
</dbReference>